<reference evidence="2 4" key="2">
    <citation type="submission" date="2017-06" db="EMBL/GenBank/DDBJ databases">
        <authorList>
            <consortium name="Pathogen Informatics"/>
        </authorList>
    </citation>
    <scope>NUCLEOTIDE SEQUENCE [LARGE SCALE GENOMIC DNA]</scope>
    <source>
        <strain evidence="2 4">NCTC13015</strain>
    </source>
</reference>
<dbReference type="RefSeq" id="WP_051904995.1">
    <property type="nucleotide sequence ID" value="NZ_CP009211.1"/>
</dbReference>
<evidence type="ECO:0000313" key="3">
    <source>
        <dbReference type="Proteomes" id="UP000028780"/>
    </source>
</evidence>
<dbReference type="AlphaFoldDB" id="A0A076NMJ9"/>
<dbReference type="eggNOG" id="COG3153">
    <property type="taxonomic scope" value="Bacteria"/>
</dbReference>
<dbReference type="EMBL" id="LT906467">
    <property type="protein sequence ID" value="SNV52488.1"/>
    <property type="molecule type" value="Genomic_DNA"/>
</dbReference>
<organism evidence="1 3">
    <name type="scientific">Corynebacterium imitans</name>
    <dbReference type="NCBI Taxonomy" id="156978"/>
    <lineage>
        <taxon>Bacteria</taxon>
        <taxon>Bacillati</taxon>
        <taxon>Actinomycetota</taxon>
        <taxon>Actinomycetes</taxon>
        <taxon>Mycobacteriales</taxon>
        <taxon>Corynebacteriaceae</taxon>
        <taxon>Corynebacterium</taxon>
    </lineage>
</organism>
<proteinExistence type="predicted"/>
<sequence length="214" mass="22364">MALPGGQLVALEESTLARIHPCAADSVFWELDPAATSENPTSELDKGAWLLARCYAQNPIGFSIAEPTTTSGALATCLFCPPEHAPGAARMPTAPISRDAWVVTSLHIATSAKNRGWEAVLLDATITAATRADAQALEVFGLRPDADVADSGVARIARHAASIGLSEVSILESAGFRVVADHPVLPRLRLTLPPAFDLMAAHEIADLLAAVPAC</sequence>
<dbReference type="OrthoDB" id="5242876at2"/>
<reference evidence="1 3" key="1">
    <citation type="submission" date="2014-08" db="EMBL/GenBank/DDBJ databases">
        <title>Complete genome sequence of Corynebacterium imitans DSM 44264, isolated from a five-month-old boy with suspected pharyngeal diphtheria.</title>
        <authorList>
            <person name="Mollmann S."/>
            <person name="Albersmeier A."/>
            <person name="Ruckert C."/>
            <person name="Tauch A."/>
        </authorList>
    </citation>
    <scope>NUCLEOTIDE SEQUENCE [LARGE SCALE GENOMIC DNA]</scope>
    <source>
        <strain evidence="1 3">DSM 44264</strain>
    </source>
</reference>
<evidence type="ECO:0000313" key="2">
    <source>
        <dbReference type="EMBL" id="SNV52488.1"/>
    </source>
</evidence>
<keyword evidence="3" id="KW-1185">Reference proteome</keyword>
<accession>A0A076NMJ9</accession>
<dbReference type="EMBL" id="CP009211">
    <property type="protein sequence ID" value="AIJ34528.1"/>
    <property type="molecule type" value="Genomic_DNA"/>
</dbReference>
<dbReference type="Proteomes" id="UP000028780">
    <property type="component" value="Chromosome"/>
</dbReference>
<dbReference type="HOGENOM" id="CLU_067049_1_0_11"/>
<gene>
    <name evidence="1" type="ORF">CIMIT_12135</name>
    <name evidence="2" type="ORF">SAMEA4535761_00060</name>
</gene>
<protein>
    <submittedName>
        <fullName evidence="1">Uncharacterized protein</fullName>
    </submittedName>
</protein>
<evidence type="ECO:0000313" key="1">
    <source>
        <dbReference type="EMBL" id="AIJ34528.1"/>
    </source>
</evidence>
<dbReference type="KEGG" id="cii:CIMIT_12135"/>
<dbReference type="STRING" id="156978.CIMIT_12135"/>
<dbReference type="Proteomes" id="UP000215374">
    <property type="component" value="Chromosome 1"/>
</dbReference>
<evidence type="ECO:0000313" key="4">
    <source>
        <dbReference type="Proteomes" id="UP000215374"/>
    </source>
</evidence>
<name>A0A076NMJ9_9CORY</name>